<dbReference type="WBParaSite" id="JU765_v2.g5845.t1">
    <property type="protein sequence ID" value="JU765_v2.g5845.t1"/>
    <property type="gene ID" value="JU765_v2.g5845"/>
</dbReference>
<protein>
    <submittedName>
        <fullName evidence="2">Chloride channel protein</fullName>
    </submittedName>
</protein>
<reference evidence="2" key="1">
    <citation type="submission" date="2022-11" db="UniProtKB">
        <authorList>
            <consortium name="WormBaseParasite"/>
        </authorList>
    </citation>
    <scope>IDENTIFICATION</scope>
</reference>
<evidence type="ECO:0000313" key="1">
    <source>
        <dbReference type="Proteomes" id="UP000887576"/>
    </source>
</evidence>
<accession>A0AC34RCZ1</accession>
<sequence>MDWAIEFLQEEHKILMDLIHQTKMPGTTIARYFLWISYTVILVTGSALFAHYVASQAIGSGIPEMKTILRGVMLKEYLTFRTLISKIVGLTFSLGSGLPIGKEGPFVHVASVVANLLSHLVHSIDGAYANESRSSEMLAAGCAVGVACTFSAPVGGVLFSIEVTSVYFAVRNYWRGFFAATCSATIFRLLRVFTSSAVTVTAFFQTTFVKEAFLPSELPIFALIGCACGLLSAAFIYIQRNMVLFLRRNRFAKSVFQKYWIIYPIVIALLVSSLTFPDGFGRFIGGEVRFMQAAKNFFQNCTFTETNPQSVVYCNNEIRKHWTSDGTLSPFITLSSFLFVFYFLAAIASTVPIPSGIFGPSFVIGGCIGRLTGELVAYLWEREDNPIYPGVYAVVGAAAFCGGVTHTVSVAVIVFELTGQLVYILPVMIAVLIANAICSYLQPSIYDSIIQIKHLPYLPDIPHSSSNFHGIRVEQFMTSKVQFLSKNSTYLELQNLLLNLPKLKSFPIVADKESKILIGSCNRSKLLHALEIQVGQEARQKEANKRIKESILQTYQRFKPDRIDIERRPSIFDHLSSKNDKKSIKIVDEIDGNNDDDSEVFNFDSEITVELPENEKNGNDRHQSTTSRFTVIPVDKTSLKQENDEGLTNETISTKKLSDQSLNYKKSPSTTTATLTRFKKEHSKSFHGKLNENSTMDETTNSTTNHHHQHHHDVYHTIGGMIRNLTRISLAKWKHKEHDEDYDLTGDERKTWEFLQLSQIIDFDNIGVDQAPFQLVEHSSLFKVHSLFSLLGLNRAYVTNCGQLVGVVALRDLRLAIEKVQSGQLFSNSPPINEEQQNSQSLGFDGAHLVGALPQEDHEDDIANDRLNPRLEVVSRDPSVVSNQMKETNHELIVPQPRHMSISSDPCLHVKIEELPKTQDNLAVRIQPMFQISPTPSPVPSDHQNVQHSPNSSTNSSNSTTPNRKRSRHVQICIPPTPTDPKKDHFNFGPGPGPANV</sequence>
<organism evidence="1 2">
    <name type="scientific">Panagrolaimus sp. JU765</name>
    <dbReference type="NCBI Taxonomy" id="591449"/>
    <lineage>
        <taxon>Eukaryota</taxon>
        <taxon>Metazoa</taxon>
        <taxon>Ecdysozoa</taxon>
        <taxon>Nematoda</taxon>
        <taxon>Chromadorea</taxon>
        <taxon>Rhabditida</taxon>
        <taxon>Tylenchina</taxon>
        <taxon>Panagrolaimomorpha</taxon>
        <taxon>Panagrolaimoidea</taxon>
        <taxon>Panagrolaimidae</taxon>
        <taxon>Panagrolaimus</taxon>
    </lineage>
</organism>
<evidence type="ECO:0000313" key="2">
    <source>
        <dbReference type="WBParaSite" id="JU765_v2.g5845.t1"/>
    </source>
</evidence>
<proteinExistence type="predicted"/>
<name>A0AC34RCZ1_9BILA</name>
<dbReference type="Proteomes" id="UP000887576">
    <property type="component" value="Unplaced"/>
</dbReference>